<dbReference type="Gene3D" id="2.60.40.1900">
    <property type="entry name" value="Beta-microseminoprotein (PSP94) domain"/>
    <property type="match status" value="1"/>
</dbReference>
<evidence type="ECO:0000256" key="10">
    <source>
        <dbReference type="ARBA" id="ARBA00067795"/>
    </source>
</evidence>
<dbReference type="InterPro" id="IPR008735">
    <property type="entry name" value="PSP94"/>
</dbReference>
<evidence type="ECO:0000256" key="3">
    <source>
        <dbReference type="ARBA" id="ARBA00022500"/>
    </source>
</evidence>
<keyword evidence="8" id="KW-0395">Inflammatory response</keyword>
<accession>A0A3P9H583</accession>
<keyword evidence="4" id="KW-0202">Cytokine</keyword>
<keyword evidence="7" id="KW-1015">Disulfide bond</keyword>
<evidence type="ECO:0000256" key="7">
    <source>
        <dbReference type="ARBA" id="ARBA00023157"/>
    </source>
</evidence>
<dbReference type="GO" id="GO:0005615">
    <property type="term" value="C:extracellular space"/>
    <property type="evidence" value="ECO:0007669"/>
    <property type="project" value="UniProtKB-KW"/>
</dbReference>
<sequence>MKMELPTANWMLAAACFLLSACGGSAAPTECYFNSRAQCEFEGKHFLLGESWMDNSCMQCTCLHPVGVGCCEMLHRPVDFPAWCKVQIELVSCKVFLVQTADPRLPCSPGEANHDPSHGSLHLQQQLEVWRSPDINRTPRTPTTLPAELLLTTATNSSQSADT</sequence>
<feature type="chain" id="PRO_5018031479" description="Prostate-associated microseminoprotein" evidence="11">
    <location>
        <begin position="27"/>
        <end position="163"/>
    </location>
</feature>
<evidence type="ECO:0000256" key="11">
    <source>
        <dbReference type="SAM" id="SignalP"/>
    </source>
</evidence>
<keyword evidence="5" id="KW-0964">Secreted</keyword>
<feature type="signal peptide" evidence="11">
    <location>
        <begin position="1"/>
        <end position="26"/>
    </location>
</feature>
<protein>
    <recommendedName>
        <fullName evidence="10">Prostate-associated microseminoprotein</fullName>
    </recommendedName>
</protein>
<keyword evidence="6 11" id="KW-0732">Signal</keyword>
<comment type="subcellular location">
    <subcellularLocation>
        <location evidence="1">Secreted</location>
    </subcellularLocation>
</comment>
<evidence type="ECO:0000256" key="4">
    <source>
        <dbReference type="ARBA" id="ARBA00022514"/>
    </source>
</evidence>
<proteinExistence type="inferred from homology"/>
<dbReference type="PROSITE" id="PS51257">
    <property type="entry name" value="PROKAR_LIPOPROTEIN"/>
    <property type="match status" value="1"/>
</dbReference>
<reference evidence="12 13" key="2">
    <citation type="submission" date="2017-04" db="EMBL/GenBank/DDBJ databases">
        <title>CpG methylation of centromeres and impact of large insertions on vertebrate speciation.</title>
        <authorList>
            <person name="Ichikawa K."/>
            <person name="Yoshimura J."/>
            <person name="Morishita S."/>
        </authorList>
    </citation>
    <scope>NUCLEOTIDE SEQUENCE</scope>
    <source>
        <strain evidence="12 13">HSOK</strain>
    </source>
</reference>
<dbReference type="GO" id="GO:0005125">
    <property type="term" value="F:cytokine activity"/>
    <property type="evidence" value="ECO:0007669"/>
    <property type="project" value="UniProtKB-KW"/>
</dbReference>
<evidence type="ECO:0000256" key="6">
    <source>
        <dbReference type="ARBA" id="ARBA00022729"/>
    </source>
</evidence>
<dbReference type="Ensembl" id="ENSORLT00015010096.1">
    <property type="protein sequence ID" value="ENSORLP00015002957.1"/>
    <property type="gene ID" value="ENSORLG00015003652.1"/>
</dbReference>
<evidence type="ECO:0000256" key="5">
    <source>
        <dbReference type="ARBA" id="ARBA00022525"/>
    </source>
</evidence>
<keyword evidence="3" id="KW-0145">Chemotaxis</keyword>
<evidence type="ECO:0000256" key="2">
    <source>
        <dbReference type="ARBA" id="ARBA00010352"/>
    </source>
</evidence>
<evidence type="ECO:0000256" key="8">
    <source>
        <dbReference type="ARBA" id="ARBA00023198"/>
    </source>
</evidence>
<name>A0A3P9H583_ORYLA</name>
<comment type="function">
    <text evidence="9">Acts as a ligand for C-C chemokine receptor CCR2. Signals through binding and activation of CCR2 and induces a strong chemotactic response and mobilization of intracellular calcium ions. Exhibits a chemotactic activity for monocytes and lymphocytes but not neutrophils.</text>
</comment>
<organism evidence="12 13">
    <name type="scientific">Oryzias latipes</name>
    <name type="common">Japanese rice fish</name>
    <name type="synonym">Japanese killifish</name>
    <dbReference type="NCBI Taxonomy" id="8090"/>
    <lineage>
        <taxon>Eukaryota</taxon>
        <taxon>Metazoa</taxon>
        <taxon>Chordata</taxon>
        <taxon>Craniata</taxon>
        <taxon>Vertebrata</taxon>
        <taxon>Euteleostomi</taxon>
        <taxon>Actinopterygii</taxon>
        <taxon>Neopterygii</taxon>
        <taxon>Teleostei</taxon>
        <taxon>Neoteleostei</taxon>
        <taxon>Acanthomorphata</taxon>
        <taxon>Ovalentaria</taxon>
        <taxon>Atherinomorphae</taxon>
        <taxon>Beloniformes</taxon>
        <taxon>Adrianichthyidae</taxon>
        <taxon>Oryziinae</taxon>
        <taxon>Oryzias</taxon>
    </lineage>
</organism>
<dbReference type="GO" id="GO:0006935">
    <property type="term" value="P:chemotaxis"/>
    <property type="evidence" value="ECO:0007669"/>
    <property type="project" value="UniProtKB-KW"/>
</dbReference>
<evidence type="ECO:0000256" key="9">
    <source>
        <dbReference type="ARBA" id="ARBA00055427"/>
    </source>
</evidence>
<dbReference type="PANTHER" id="PTHR10500:SF4">
    <property type="entry name" value="PROSTATE-ASSOCIATED MICROSEMINOPROTEIN"/>
    <property type="match status" value="1"/>
</dbReference>
<dbReference type="PANTHER" id="PTHR10500">
    <property type="entry name" value="BETA-MICROSEMINOPROTEIN"/>
    <property type="match status" value="1"/>
</dbReference>
<dbReference type="FunFam" id="2.60.40.1900:FF:000001">
    <property type="entry name" value="Beta-microseminoprotein"/>
    <property type="match status" value="1"/>
</dbReference>
<evidence type="ECO:0000313" key="13">
    <source>
        <dbReference type="Proteomes" id="UP000265200"/>
    </source>
</evidence>
<reference evidence="12" key="4">
    <citation type="submission" date="2025-09" db="UniProtKB">
        <authorList>
            <consortium name="Ensembl"/>
        </authorList>
    </citation>
    <scope>IDENTIFICATION</scope>
    <source>
        <strain evidence="12">HSOK</strain>
    </source>
</reference>
<dbReference type="Pfam" id="PF05825">
    <property type="entry name" value="PSP94"/>
    <property type="match status" value="1"/>
</dbReference>
<dbReference type="GO" id="GO:0006954">
    <property type="term" value="P:inflammatory response"/>
    <property type="evidence" value="ECO:0007669"/>
    <property type="project" value="UniProtKB-KW"/>
</dbReference>
<comment type="similarity">
    <text evidence="2">Belongs to the beta-microseminoprotein family.</text>
</comment>
<evidence type="ECO:0000313" key="12">
    <source>
        <dbReference type="Ensembl" id="ENSORLP00015002957.1"/>
    </source>
</evidence>
<dbReference type="AlphaFoldDB" id="A0A3P9H583"/>
<reference evidence="12" key="3">
    <citation type="submission" date="2025-08" db="UniProtKB">
        <authorList>
            <consortium name="Ensembl"/>
        </authorList>
    </citation>
    <scope>IDENTIFICATION</scope>
    <source>
        <strain evidence="12">HSOK</strain>
    </source>
</reference>
<reference key="1">
    <citation type="journal article" date="2007" name="Nature">
        <title>The medaka draft genome and insights into vertebrate genome evolution.</title>
        <authorList>
            <person name="Kasahara M."/>
            <person name="Naruse K."/>
            <person name="Sasaki S."/>
            <person name="Nakatani Y."/>
            <person name="Qu W."/>
            <person name="Ahsan B."/>
            <person name="Yamada T."/>
            <person name="Nagayasu Y."/>
            <person name="Doi K."/>
            <person name="Kasai Y."/>
            <person name="Jindo T."/>
            <person name="Kobayashi D."/>
            <person name="Shimada A."/>
            <person name="Toyoda A."/>
            <person name="Kuroki Y."/>
            <person name="Fujiyama A."/>
            <person name="Sasaki T."/>
            <person name="Shimizu A."/>
            <person name="Asakawa S."/>
            <person name="Shimizu N."/>
            <person name="Hashimoto S."/>
            <person name="Yang J."/>
            <person name="Lee Y."/>
            <person name="Matsushima K."/>
            <person name="Sugano S."/>
            <person name="Sakaizumi M."/>
            <person name="Narita T."/>
            <person name="Ohishi K."/>
            <person name="Haga S."/>
            <person name="Ohta F."/>
            <person name="Nomoto H."/>
            <person name="Nogata K."/>
            <person name="Morishita T."/>
            <person name="Endo T."/>
            <person name="Shin-I T."/>
            <person name="Takeda H."/>
            <person name="Morishita S."/>
            <person name="Kohara Y."/>
        </authorList>
    </citation>
    <scope>NUCLEOTIDE SEQUENCE [LARGE SCALE GENOMIC DNA]</scope>
    <source>
        <strain>Hd-rR</strain>
    </source>
</reference>
<evidence type="ECO:0000256" key="1">
    <source>
        <dbReference type="ARBA" id="ARBA00004613"/>
    </source>
</evidence>
<dbReference type="Proteomes" id="UP000265200">
    <property type="component" value="Chromosome 18"/>
</dbReference>